<organism evidence="1 2">
    <name type="scientific">Steinernema carpocapsae</name>
    <name type="common">Entomopathogenic nematode</name>
    <dbReference type="NCBI Taxonomy" id="34508"/>
    <lineage>
        <taxon>Eukaryota</taxon>
        <taxon>Metazoa</taxon>
        <taxon>Ecdysozoa</taxon>
        <taxon>Nematoda</taxon>
        <taxon>Chromadorea</taxon>
        <taxon>Rhabditida</taxon>
        <taxon>Tylenchina</taxon>
        <taxon>Panagrolaimomorpha</taxon>
        <taxon>Strongyloidoidea</taxon>
        <taxon>Steinernematidae</taxon>
        <taxon>Steinernema</taxon>
    </lineage>
</organism>
<accession>A0A4U5NXI2</accession>
<keyword evidence="2" id="KW-1185">Reference proteome</keyword>
<gene>
    <name evidence="1" type="ORF">L596_012476</name>
</gene>
<sequence>MERKLHQRKGQTLSRLFAQVITETHAHAARTYTIKTQRGHTRSNFKCVRPFYVAAGGQSTAAIVSGIDSTPVVYYCESLELYQCANFQHDLNVSPLTLPSVGSQSSVLDVAAGGQSTAVIVSGIDSTPVVYYCGSHSKQMPDGDYQVPLTLRIAVFEKIGWPLAVSLLDGGRQLFLGFHPRNVDDETDVSMVFNTVFGDLKFARMIVQLTKVAQQLHERSQHYQKSEDACKLLNDLTVSLSVFSASVARIANSSLYHLSRCGDVNLRNLLGARENDDFYSSIQKLHKAYVGCIAYGCFADIRIEWVNEELLDSIEDAFCCVVEDRPELEAAVERLCLEYEAESAKQHRRLGKLFQMAFMCVSQIKQMREQLAVGDAVKECNGRSDM</sequence>
<dbReference type="OrthoDB" id="5370059at2759"/>
<protein>
    <submittedName>
        <fullName evidence="1">Uncharacterized protein</fullName>
    </submittedName>
</protein>
<reference evidence="1 2" key="2">
    <citation type="journal article" date="2019" name="G3 (Bethesda)">
        <title>Hybrid Assembly of the Genome of the Entomopathogenic Nematode Steinernema carpocapsae Identifies the X-Chromosome.</title>
        <authorList>
            <person name="Serra L."/>
            <person name="Macchietto M."/>
            <person name="Macias-Munoz A."/>
            <person name="McGill C.J."/>
            <person name="Rodriguez I.M."/>
            <person name="Rodriguez B."/>
            <person name="Murad R."/>
            <person name="Mortazavi A."/>
        </authorList>
    </citation>
    <scope>NUCLEOTIDE SEQUENCE [LARGE SCALE GENOMIC DNA]</scope>
    <source>
        <strain evidence="1 2">ALL</strain>
    </source>
</reference>
<proteinExistence type="predicted"/>
<dbReference type="AlphaFoldDB" id="A0A4U5NXI2"/>
<comment type="caution">
    <text evidence="1">The sequence shown here is derived from an EMBL/GenBank/DDBJ whole genome shotgun (WGS) entry which is preliminary data.</text>
</comment>
<dbReference type="EMBL" id="AZBU02000003">
    <property type="protein sequence ID" value="TKR88192.1"/>
    <property type="molecule type" value="Genomic_DNA"/>
</dbReference>
<evidence type="ECO:0000313" key="2">
    <source>
        <dbReference type="Proteomes" id="UP000298663"/>
    </source>
</evidence>
<reference evidence="1 2" key="1">
    <citation type="journal article" date="2015" name="Genome Biol.">
        <title>Comparative genomics of Steinernema reveals deeply conserved gene regulatory networks.</title>
        <authorList>
            <person name="Dillman A.R."/>
            <person name="Macchietto M."/>
            <person name="Porter C.F."/>
            <person name="Rogers A."/>
            <person name="Williams B."/>
            <person name="Antoshechkin I."/>
            <person name="Lee M.M."/>
            <person name="Goodwin Z."/>
            <person name="Lu X."/>
            <person name="Lewis E.E."/>
            <person name="Goodrich-Blair H."/>
            <person name="Stock S.P."/>
            <person name="Adams B.J."/>
            <person name="Sternberg P.W."/>
            <person name="Mortazavi A."/>
        </authorList>
    </citation>
    <scope>NUCLEOTIDE SEQUENCE [LARGE SCALE GENOMIC DNA]</scope>
    <source>
        <strain evidence="1 2">ALL</strain>
    </source>
</reference>
<dbReference type="Proteomes" id="UP000298663">
    <property type="component" value="Unassembled WGS sequence"/>
</dbReference>
<evidence type="ECO:0000313" key="1">
    <source>
        <dbReference type="EMBL" id="TKR88192.1"/>
    </source>
</evidence>
<name>A0A4U5NXI2_STECR</name>